<comment type="caution">
    <text evidence="1">The sequence shown here is derived from an EMBL/GenBank/DDBJ whole genome shotgun (WGS) entry which is preliminary data.</text>
</comment>
<protein>
    <submittedName>
        <fullName evidence="1">Uncharacterized protein</fullName>
    </submittedName>
</protein>
<accession>A0A839Q6X3</accession>
<proteinExistence type="predicted"/>
<sequence length="219" mass="23418">MLSAAEGSTDLAKLTPHRVMRELYEQAVAYWRAYAEAVPSYSPTNDPLARVATAASNAISNICSAIVYGSAASRSPLISPSPSPYGAGPVGDPDNPVRYVRKQLSVCPAWISAAQSFDNDTVEWLSTNPNTPATQWSPEQQDLQLRMATLMGKNAGEMQNLGAQSQNPVFDDFASLLAQYRRAYVQSIPTYVAADAYLANTAAELSAVNSHACRAAGAQ</sequence>
<organism evidence="1 2">
    <name type="scientific">Mycolicibacterium iranicum</name>
    <name type="common">Mycobacterium iranicum</name>
    <dbReference type="NCBI Taxonomy" id="912594"/>
    <lineage>
        <taxon>Bacteria</taxon>
        <taxon>Bacillati</taxon>
        <taxon>Actinomycetota</taxon>
        <taxon>Actinomycetes</taxon>
        <taxon>Mycobacteriales</taxon>
        <taxon>Mycobacteriaceae</taxon>
        <taxon>Mycolicibacterium</taxon>
    </lineage>
</organism>
<evidence type="ECO:0000313" key="2">
    <source>
        <dbReference type="Proteomes" id="UP000550501"/>
    </source>
</evidence>
<dbReference type="EMBL" id="JACHVU010000001">
    <property type="protein sequence ID" value="MBB2988942.1"/>
    <property type="molecule type" value="Genomic_DNA"/>
</dbReference>
<name>A0A839Q6X3_MYCIR</name>
<reference evidence="1 2" key="1">
    <citation type="submission" date="2020-08" db="EMBL/GenBank/DDBJ databases">
        <title>The Agave Microbiome: Exploring the role of microbial communities in plant adaptations to desert environments.</title>
        <authorList>
            <person name="Partida-Martinez L.P."/>
        </authorList>
    </citation>
    <scope>NUCLEOTIDE SEQUENCE [LARGE SCALE GENOMIC DNA]</scope>
    <source>
        <strain evidence="1 2">AT2.18</strain>
    </source>
</reference>
<gene>
    <name evidence="1" type="ORF">FHR72_000399</name>
</gene>
<keyword evidence="2" id="KW-1185">Reference proteome</keyword>
<dbReference type="AlphaFoldDB" id="A0A839Q6X3"/>
<dbReference type="RefSeq" id="WP_183466221.1">
    <property type="nucleotide sequence ID" value="NZ_JACHVU010000001.1"/>
</dbReference>
<evidence type="ECO:0000313" key="1">
    <source>
        <dbReference type="EMBL" id="MBB2988942.1"/>
    </source>
</evidence>
<dbReference type="Proteomes" id="UP000550501">
    <property type="component" value="Unassembled WGS sequence"/>
</dbReference>